<feature type="region of interest" description="Disordered" evidence="1">
    <location>
        <begin position="101"/>
        <end position="128"/>
    </location>
</feature>
<accession>A0AAP0KBQ3</accession>
<protein>
    <submittedName>
        <fullName evidence="2">Uncharacterized protein</fullName>
    </submittedName>
</protein>
<evidence type="ECO:0000256" key="1">
    <source>
        <dbReference type="SAM" id="MobiDB-lite"/>
    </source>
</evidence>
<evidence type="ECO:0000313" key="3">
    <source>
        <dbReference type="Proteomes" id="UP001419268"/>
    </source>
</evidence>
<organism evidence="2 3">
    <name type="scientific">Stephania cephalantha</name>
    <dbReference type="NCBI Taxonomy" id="152367"/>
    <lineage>
        <taxon>Eukaryota</taxon>
        <taxon>Viridiplantae</taxon>
        <taxon>Streptophyta</taxon>
        <taxon>Embryophyta</taxon>
        <taxon>Tracheophyta</taxon>
        <taxon>Spermatophyta</taxon>
        <taxon>Magnoliopsida</taxon>
        <taxon>Ranunculales</taxon>
        <taxon>Menispermaceae</taxon>
        <taxon>Menispermoideae</taxon>
        <taxon>Cissampelideae</taxon>
        <taxon>Stephania</taxon>
    </lineage>
</organism>
<proteinExistence type="predicted"/>
<reference evidence="2 3" key="1">
    <citation type="submission" date="2024-01" db="EMBL/GenBank/DDBJ databases">
        <title>Genome assemblies of Stephania.</title>
        <authorList>
            <person name="Yang L."/>
        </authorList>
    </citation>
    <scope>NUCLEOTIDE SEQUENCE [LARGE SCALE GENOMIC DNA]</scope>
    <source>
        <strain evidence="2">JXDWG</strain>
        <tissue evidence="2">Leaf</tissue>
    </source>
</reference>
<evidence type="ECO:0000313" key="2">
    <source>
        <dbReference type="EMBL" id="KAK9148307.1"/>
    </source>
</evidence>
<keyword evidence="3" id="KW-1185">Reference proteome</keyword>
<feature type="region of interest" description="Disordered" evidence="1">
    <location>
        <begin position="1"/>
        <end position="42"/>
    </location>
</feature>
<dbReference type="EMBL" id="JBBNAG010000003">
    <property type="protein sequence ID" value="KAK9148307.1"/>
    <property type="molecule type" value="Genomic_DNA"/>
</dbReference>
<comment type="caution">
    <text evidence="2">The sequence shown here is derived from an EMBL/GenBank/DDBJ whole genome shotgun (WGS) entry which is preliminary data.</text>
</comment>
<gene>
    <name evidence="2" type="ORF">Scep_007064</name>
</gene>
<dbReference type="AlphaFoldDB" id="A0AAP0KBQ3"/>
<dbReference type="Proteomes" id="UP001419268">
    <property type="component" value="Unassembled WGS sequence"/>
</dbReference>
<feature type="compositionally biased region" description="Low complexity" evidence="1">
    <location>
        <begin position="1"/>
        <end position="17"/>
    </location>
</feature>
<sequence>MTAAAAARRGNGQQRRQCCSNGRGSDRHDGGQRRLWRGEGLTAEQAAPVNGRRWCRQRRGFDVGAVNNARALSDRSEAMKNCVGLSVYMQRSDVSRSASSYMLHGGYNKRRQTKLRPSGANEFNQKHY</sequence>
<name>A0AAP0KBQ3_9MAGN</name>